<reference evidence="2 3" key="1">
    <citation type="submission" date="2024-04" db="EMBL/GenBank/DDBJ databases">
        <title>Role of Flies in the Dissemination of Carbapenem-Resistant Enterobacteriaceae (CRE): An Epidemiological and Genomic Study in China.</title>
        <authorList>
            <person name="Kaichao C."/>
            <person name="Zhang R."/>
            <person name="Chen S."/>
        </authorList>
    </citation>
    <scope>NUCLEOTIDE SEQUENCE [LARGE SCALE GENOMIC DNA]</scope>
    <source>
        <strain evidence="3">fly-1011</strain>
    </source>
</reference>
<organism evidence="2 3">
    <name type="scientific">Proteus genomosp. 6</name>
    <dbReference type="NCBI Taxonomy" id="1311820"/>
    <lineage>
        <taxon>Bacteria</taxon>
        <taxon>Pseudomonadati</taxon>
        <taxon>Pseudomonadota</taxon>
        <taxon>Gammaproteobacteria</taxon>
        <taxon>Enterobacterales</taxon>
        <taxon>Morganellaceae</taxon>
        <taxon>Proteus</taxon>
    </lineage>
</organism>
<evidence type="ECO:0000259" key="1">
    <source>
        <dbReference type="PROSITE" id="PS50943"/>
    </source>
</evidence>
<dbReference type="InterPro" id="IPR001387">
    <property type="entry name" value="Cro/C1-type_HTH"/>
</dbReference>
<dbReference type="Gene3D" id="1.10.260.40">
    <property type="entry name" value="lambda repressor-like DNA-binding domains"/>
    <property type="match status" value="1"/>
</dbReference>
<accession>A0ABV1LEH0</accession>
<protein>
    <submittedName>
        <fullName evidence="2">Helix-turn-helix transcriptional regulator</fullName>
    </submittedName>
</protein>
<keyword evidence="3" id="KW-1185">Reference proteome</keyword>
<dbReference type="SUPFAM" id="SSF47413">
    <property type="entry name" value="lambda repressor-like DNA-binding domains"/>
    <property type="match status" value="1"/>
</dbReference>
<feature type="domain" description="HTH cro/C1-type" evidence="1">
    <location>
        <begin position="15"/>
        <end position="69"/>
    </location>
</feature>
<name>A0ABV1LEH0_9GAMM</name>
<dbReference type="RefSeq" id="WP_196534431.1">
    <property type="nucleotide sequence ID" value="NZ_JBEEWF010000026.1"/>
</dbReference>
<dbReference type="PROSITE" id="PS50943">
    <property type="entry name" value="HTH_CROC1"/>
    <property type="match status" value="1"/>
</dbReference>
<dbReference type="Proteomes" id="UP001436462">
    <property type="component" value="Unassembled WGS sequence"/>
</dbReference>
<dbReference type="EMBL" id="JBEEWF010000026">
    <property type="protein sequence ID" value="MEQ5350149.1"/>
    <property type="molecule type" value="Genomic_DNA"/>
</dbReference>
<dbReference type="CDD" id="cd00093">
    <property type="entry name" value="HTH_XRE"/>
    <property type="match status" value="1"/>
</dbReference>
<evidence type="ECO:0000313" key="3">
    <source>
        <dbReference type="Proteomes" id="UP001436462"/>
    </source>
</evidence>
<comment type="caution">
    <text evidence="2">The sequence shown here is derived from an EMBL/GenBank/DDBJ whole genome shotgun (WGS) entry which is preliminary data.</text>
</comment>
<evidence type="ECO:0000313" key="2">
    <source>
        <dbReference type="EMBL" id="MEQ5350149.1"/>
    </source>
</evidence>
<sequence>MGNTECLSSIAGNELKKLRIDAGYTQGQFSKLINKSEQQLFRYEQCISKIDICTLINSLIVLDVDIASFFTKITAIYNKEEASPYAPPSTINIDLKDVHLQK</sequence>
<dbReference type="InterPro" id="IPR010982">
    <property type="entry name" value="Lambda_DNA-bd_dom_sf"/>
</dbReference>
<proteinExistence type="predicted"/>
<gene>
    <name evidence="2" type="ORF">ABN253_18435</name>
</gene>